<evidence type="ECO:0000313" key="1">
    <source>
        <dbReference type="EMBL" id="DAD75535.1"/>
    </source>
</evidence>
<proteinExistence type="predicted"/>
<dbReference type="EMBL" id="BK014785">
    <property type="protein sequence ID" value="DAD75535.1"/>
    <property type="molecule type" value="Genomic_DNA"/>
</dbReference>
<protein>
    <submittedName>
        <fullName evidence="1">Uncharacterized protein</fullName>
    </submittedName>
</protein>
<reference evidence="1" key="1">
    <citation type="journal article" date="2021" name="Proc. Natl. Acad. Sci. U.S.A.">
        <title>A Catalog of Tens of Thousands of Viruses from Human Metagenomes Reveals Hidden Associations with Chronic Diseases.</title>
        <authorList>
            <person name="Tisza M.J."/>
            <person name="Buck C.B."/>
        </authorList>
    </citation>
    <scope>NUCLEOTIDE SEQUENCE</scope>
    <source>
        <strain evidence="1">CtM7c3</strain>
    </source>
</reference>
<organism evidence="1">
    <name type="scientific">Siphoviridae sp. ctM7c3</name>
    <dbReference type="NCBI Taxonomy" id="2826257"/>
    <lineage>
        <taxon>Viruses</taxon>
        <taxon>Duplodnaviria</taxon>
        <taxon>Heunggongvirae</taxon>
        <taxon>Uroviricota</taxon>
        <taxon>Caudoviricetes</taxon>
    </lineage>
</organism>
<accession>A0A8S5M0F3</accession>
<name>A0A8S5M0F3_9CAUD</name>
<sequence>MYVHSAFIESAQICSTVPPSKIEELFDKHF</sequence>